<feature type="domain" description="Sulfatase N-terminal" evidence="8">
    <location>
        <begin position="238"/>
        <end position="517"/>
    </location>
</feature>
<keyword evidence="6 7" id="KW-0472">Membrane</keyword>
<sequence>MNSKRTIYCFSGFKRFAVILGFVTPIVYLNITGYSGLDNYFEILSKFLFTIAIFFFLQFFFKNEKKTFWFLMLLYIPTLIIEFFNILILNQYLSHDNIKSIYYTNWNETSGFVRDYAKYALFPLLLVAFLIFLFSINKQKEVSIKPKKASLLFSAIIFGVLSFSIPFIKNINSYIFLSDKNIFVHTLKEDFFKKPPLNFYYRLNELRSYIKRFGRHLKLRESFSFQSNTKEENQPDVVILIIGEAMRSSNWTLNGYEKLTSPYLSELDNLISFKSHYSNANQTSNSIPTLITKATPANFEQAFKEKSIISLFKEVNYQTAWISNQFIFFLENQSEPDTLIANLEKPEITDIETLVPFKNILDRKGDNKIFILINLLGNHTAPPLPYKNHFKPNTNGKKEISYNDSKEEIINDYDNKILFQDFILGELINSLKREKLSSLLIFTSDHGINLFDDDNSSIFGYGSDNPSITELHIPLFIWFSEQYKEHNEKKIEIMIKNKNKVSDNLNIFHTVADLSGIDYLDFNPKFSLARNEYEERDSIPIFNKKKIEYIKLRN</sequence>
<dbReference type="PANTHER" id="PTHR30443">
    <property type="entry name" value="INNER MEMBRANE PROTEIN"/>
    <property type="match status" value="1"/>
</dbReference>
<dbReference type="InterPro" id="IPR000917">
    <property type="entry name" value="Sulfatase_N"/>
</dbReference>
<evidence type="ECO:0000256" key="1">
    <source>
        <dbReference type="ARBA" id="ARBA00004651"/>
    </source>
</evidence>
<dbReference type="RefSeq" id="WP_380805537.1">
    <property type="nucleotide sequence ID" value="NZ_JBHUIV010000025.1"/>
</dbReference>
<feature type="transmembrane region" description="Helical" evidence="7">
    <location>
        <begin position="43"/>
        <end position="61"/>
    </location>
</feature>
<dbReference type="InterPro" id="IPR058130">
    <property type="entry name" value="PEA_transf_C"/>
</dbReference>
<dbReference type="Gene3D" id="3.40.720.10">
    <property type="entry name" value="Alkaline Phosphatase, subunit A"/>
    <property type="match status" value="1"/>
</dbReference>
<dbReference type="Proteomes" id="UP001597414">
    <property type="component" value="Unassembled WGS sequence"/>
</dbReference>
<dbReference type="SUPFAM" id="SSF53649">
    <property type="entry name" value="Alkaline phosphatase-like"/>
    <property type="match status" value="1"/>
</dbReference>
<keyword evidence="10" id="KW-1185">Reference proteome</keyword>
<dbReference type="EMBL" id="JBHUIV010000025">
    <property type="protein sequence ID" value="MFD2203315.1"/>
    <property type="molecule type" value="Genomic_DNA"/>
</dbReference>
<evidence type="ECO:0000313" key="9">
    <source>
        <dbReference type="EMBL" id="MFD2203315.1"/>
    </source>
</evidence>
<keyword evidence="2" id="KW-1003">Cell membrane</keyword>
<evidence type="ECO:0000313" key="10">
    <source>
        <dbReference type="Proteomes" id="UP001597414"/>
    </source>
</evidence>
<keyword evidence="3 9" id="KW-0808">Transferase</keyword>
<evidence type="ECO:0000256" key="4">
    <source>
        <dbReference type="ARBA" id="ARBA00022692"/>
    </source>
</evidence>
<feature type="transmembrane region" description="Helical" evidence="7">
    <location>
        <begin position="116"/>
        <end position="137"/>
    </location>
</feature>
<dbReference type="PANTHER" id="PTHR30443:SF0">
    <property type="entry name" value="PHOSPHOETHANOLAMINE TRANSFERASE EPTA"/>
    <property type="match status" value="1"/>
</dbReference>
<evidence type="ECO:0000256" key="6">
    <source>
        <dbReference type="ARBA" id="ARBA00023136"/>
    </source>
</evidence>
<proteinExistence type="predicted"/>
<evidence type="ECO:0000256" key="7">
    <source>
        <dbReference type="SAM" id="Phobius"/>
    </source>
</evidence>
<comment type="subcellular location">
    <subcellularLocation>
        <location evidence="1">Cell membrane</location>
        <topology evidence="1">Multi-pass membrane protein</topology>
    </subcellularLocation>
</comment>
<organism evidence="9 10">
    <name type="scientific">Shivajiella indica</name>
    <dbReference type="NCBI Taxonomy" id="872115"/>
    <lineage>
        <taxon>Bacteria</taxon>
        <taxon>Pseudomonadati</taxon>
        <taxon>Bacteroidota</taxon>
        <taxon>Cytophagia</taxon>
        <taxon>Cytophagales</taxon>
        <taxon>Cyclobacteriaceae</taxon>
        <taxon>Shivajiella</taxon>
    </lineage>
</organism>
<evidence type="ECO:0000259" key="8">
    <source>
        <dbReference type="Pfam" id="PF00884"/>
    </source>
</evidence>
<gene>
    <name evidence="9" type="ORF">ACFSKV_17180</name>
</gene>
<evidence type="ECO:0000256" key="2">
    <source>
        <dbReference type="ARBA" id="ARBA00022475"/>
    </source>
</evidence>
<protein>
    <submittedName>
        <fullName evidence="9">Phosphoethanolamine transferase</fullName>
    </submittedName>
</protein>
<evidence type="ECO:0000256" key="5">
    <source>
        <dbReference type="ARBA" id="ARBA00022989"/>
    </source>
</evidence>
<accession>A0ABW5BFI6</accession>
<dbReference type="GO" id="GO:0016740">
    <property type="term" value="F:transferase activity"/>
    <property type="evidence" value="ECO:0007669"/>
    <property type="project" value="UniProtKB-KW"/>
</dbReference>
<comment type="caution">
    <text evidence="9">The sequence shown here is derived from an EMBL/GenBank/DDBJ whole genome shotgun (WGS) entry which is preliminary data.</text>
</comment>
<dbReference type="CDD" id="cd16017">
    <property type="entry name" value="LptA"/>
    <property type="match status" value="1"/>
</dbReference>
<evidence type="ECO:0000256" key="3">
    <source>
        <dbReference type="ARBA" id="ARBA00022679"/>
    </source>
</evidence>
<dbReference type="InterPro" id="IPR040423">
    <property type="entry name" value="PEA_transferase"/>
</dbReference>
<keyword evidence="5 7" id="KW-1133">Transmembrane helix</keyword>
<dbReference type="InterPro" id="IPR017850">
    <property type="entry name" value="Alkaline_phosphatase_core_sf"/>
</dbReference>
<reference evidence="10" key="1">
    <citation type="journal article" date="2019" name="Int. J. Syst. Evol. Microbiol.">
        <title>The Global Catalogue of Microorganisms (GCM) 10K type strain sequencing project: providing services to taxonomists for standard genome sequencing and annotation.</title>
        <authorList>
            <consortium name="The Broad Institute Genomics Platform"/>
            <consortium name="The Broad Institute Genome Sequencing Center for Infectious Disease"/>
            <person name="Wu L."/>
            <person name="Ma J."/>
        </authorList>
    </citation>
    <scope>NUCLEOTIDE SEQUENCE [LARGE SCALE GENOMIC DNA]</scope>
    <source>
        <strain evidence="10">KCTC 19812</strain>
    </source>
</reference>
<feature type="transmembrane region" description="Helical" evidence="7">
    <location>
        <begin position="149"/>
        <end position="168"/>
    </location>
</feature>
<keyword evidence="4 7" id="KW-0812">Transmembrane</keyword>
<feature type="transmembrane region" description="Helical" evidence="7">
    <location>
        <begin position="12"/>
        <end position="31"/>
    </location>
</feature>
<feature type="transmembrane region" description="Helical" evidence="7">
    <location>
        <begin position="68"/>
        <end position="89"/>
    </location>
</feature>
<name>A0ABW5BFI6_9BACT</name>
<dbReference type="Pfam" id="PF00884">
    <property type="entry name" value="Sulfatase"/>
    <property type="match status" value="1"/>
</dbReference>